<accession>A0ABU5U662</accession>
<comment type="caution">
    <text evidence="1">The sequence shown here is derived from an EMBL/GenBank/DDBJ whole genome shotgun (WGS) entry which is preliminary data.</text>
</comment>
<reference evidence="1 2" key="1">
    <citation type="submission" date="2023-12" db="EMBL/GenBank/DDBJ databases">
        <title>Baltic Sea Cyanobacteria.</title>
        <authorList>
            <person name="Delbaje E."/>
            <person name="Fewer D.P."/>
            <person name="Shishido T.K."/>
        </authorList>
    </citation>
    <scope>NUCLEOTIDE SEQUENCE [LARGE SCALE GENOMIC DNA]</scope>
    <source>
        <strain evidence="1 2">CCNP 1315</strain>
    </source>
</reference>
<dbReference type="RefSeq" id="WP_323219961.1">
    <property type="nucleotide sequence ID" value="NZ_JAYGHT010000135.1"/>
</dbReference>
<evidence type="ECO:0000313" key="1">
    <source>
        <dbReference type="EMBL" id="MEA5521623.1"/>
    </source>
</evidence>
<proteinExistence type="predicted"/>
<dbReference type="Proteomes" id="UP001301728">
    <property type="component" value="Unassembled WGS sequence"/>
</dbReference>
<protein>
    <submittedName>
        <fullName evidence="1">Uncharacterized protein</fullName>
    </submittedName>
</protein>
<dbReference type="EMBL" id="JAYGHT010000135">
    <property type="protein sequence ID" value="MEA5521623.1"/>
    <property type="molecule type" value="Genomic_DNA"/>
</dbReference>
<organism evidence="1 2">
    <name type="scientific">Limnoraphis robusta CCNP1315</name>
    <dbReference type="NCBI Taxonomy" id="3110306"/>
    <lineage>
        <taxon>Bacteria</taxon>
        <taxon>Bacillati</taxon>
        <taxon>Cyanobacteriota</taxon>
        <taxon>Cyanophyceae</taxon>
        <taxon>Oscillatoriophycideae</taxon>
        <taxon>Oscillatoriales</taxon>
        <taxon>Sirenicapillariaceae</taxon>
        <taxon>Limnoraphis</taxon>
    </lineage>
</organism>
<evidence type="ECO:0000313" key="2">
    <source>
        <dbReference type="Proteomes" id="UP001301728"/>
    </source>
</evidence>
<gene>
    <name evidence="1" type="ORF">VB854_22040</name>
</gene>
<sequence>MTTRELESWLGFSNATRKRDQSVLQALGLIPKQVTGQGGYPRDILEIWWEFRQLQHKTSRYFAITNIRKLLEEINHEQHGQTSNQRCDESVA</sequence>
<keyword evidence="2" id="KW-1185">Reference proteome</keyword>
<name>A0ABU5U662_9CYAN</name>